<dbReference type="InterPro" id="IPR032720">
    <property type="entry name" value="Cys_rich_CWC"/>
</dbReference>
<dbReference type="AlphaFoldDB" id="A0A1Y0EJ92"/>
<dbReference type="KEGG" id="cser:CCO03_01295"/>
<accession>A0A1Y0EJ92</accession>
<dbReference type="Pfam" id="PF14375">
    <property type="entry name" value="Cys_rich_CWC"/>
    <property type="match status" value="1"/>
</dbReference>
<evidence type="ECO:0008006" key="3">
    <source>
        <dbReference type="Google" id="ProtNLM"/>
    </source>
</evidence>
<name>A0A1Y0EJ92_9BURK</name>
<evidence type="ECO:0000313" key="1">
    <source>
        <dbReference type="EMBL" id="ARU03498.1"/>
    </source>
</evidence>
<evidence type="ECO:0000313" key="2">
    <source>
        <dbReference type="Proteomes" id="UP000196138"/>
    </source>
</evidence>
<proteinExistence type="predicted"/>
<keyword evidence="2" id="KW-1185">Reference proteome</keyword>
<dbReference type="EMBL" id="CP021455">
    <property type="protein sequence ID" value="ARU03498.1"/>
    <property type="molecule type" value="Genomic_DNA"/>
</dbReference>
<gene>
    <name evidence="1" type="ORF">CCO03_01295</name>
</gene>
<protein>
    <recommendedName>
        <fullName evidence="3">Cysteine-rich CWC family protein</fullName>
    </recommendedName>
</protein>
<dbReference type="RefSeq" id="WP_087276197.1">
    <property type="nucleotide sequence ID" value="NZ_CP021455.1"/>
</dbReference>
<dbReference type="Proteomes" id="UP000196138">
    <property type="component" value="Chromosome"/>
</dbReference>
<organism evidence="1 2">
    <name type="scientific">Comamonas serinivorans</name>
    <dbReference type="NCBI Taxonomy" id="1082851"/>
    <lineage>
        <taxon>Bacteria</taxon>
        <taxon>Pseudomonadati</taxon>
        <taxon>Pseudomonadota</taxon>
        <taxon>Betaproteobacteria</taxon>
        <taxon>Burkholderiales</taxon>
        <taxon>Comamonadaceae</taxon>
        <taxon>Comamonas</taxon>
    </lineage>
</organism>
<sequence>MHPRSTLTPPPALNRAQTCPLCGQSNACAMAPGSAAPCWCMSADWTGQLAPALPADLPGDQCVCAACAQRLLATPPTPTR</sequence>
<reference evidence="1 2" key="1">
    <citation type="submission" date="2017-05" db="EMBL/GenBank/DDBJ databases">
        <authorList>
            <person name="Song R."/>
            <person name="Chenine A.L."/>
            <person name="Ruprecht R.M."/>
        </authorList>
    </citation>
    <scope>NUCLEOTIDE SEQUENCE [LARGE SCALE GENOMIC DNA]</scope>
    <source>
        <strain evidence="1 2">DSM 26136</strain>
    </source>
</reference>
<dbReference type="OrthoDB" id="8912324at2"/>